<evidence type="ECO:0000256" key="2">
    <source>
        <dbReference type="SAM" id="Phobius"/>
    </source>
</evidence>
<feature type="region of interest" description="Disordered" evidence="1">
    <location>
        <begin position="1"/>
        <end position="55"/>
    </location>
</feature>
<reference evidence="3 4" key="1">
    <citation type="journal article" date="2019" name="Int. J. Syst. Evol. Microbiol.">
        <title>The Global Catalogue of Microorganisms (GCM) 10K type strain sequencing project: providing services to taxonomists for standard genome sequencing and annotation.</title>
        <authorList>
            <consortium name="The Broad Institute Genomics Platform"/>
            <consortium name="The Broad Institute Genome Sequencing Center for Infectious Disease"/>
            <person name="Wu L."/>
            <person name="Ma J."/>
        </authorList>
    </citation>
    <scope>NUCLEOTIDE SEQUENCE [LARGE SCALE GENOMIC DNA]</scope>
    <source>
        <strain evidence="3 4">JCM 13250</strain>
    </source>
</reference>
<dbReference type="EMBL" id="BAAALT010000236">
    <property type="protein sequence ID" value="GAA1827167.1"/>
    <property type="molecule type" value="Genomic_DNA"/>
</dbReference>
<evidence type="ECO:0000313" key="4">
    <source>
        <dbReference type="Proteomes" id="UP001500218"/>
    </source>
</evidence>
<sequence>MTYPQQPADRPDRQPASPASEDSGPIFLNEEDSLSYRPPPPYPPTSELPVFRPVPLAPPTRREPVAAGRNGVLVGIIIGIVVLGCVGLGIAGIFLLGGR</sequence>
<proteinExistence type="predicted"/>
<dbReference type="RefSeq" id="WP_344138202.1">
    <property type="nucleotide sequence ID" value="NZ_BAAALT010000236.1"/>
</dbReference>
<keyword evidence="2" id="KW-1133">Transmembrane helix</keyword>
<evidence type="ECO:0000313" key="3">
    <source>
        <dbReference type="EMBL" id="GAA1827167.1"/>
    </source>
</evidence>
<accession>A0ABN2MIN1</accession>
<organism evidence="3 4">
    <name type="scientific">Luedemannella flava</name>
    <dbReference type="NCBI Taxonomy" id="349316"/>
    <lineage>
        <taxon>Bacteria</taxon>
        <taxon>Bacillati</taxon>
        <taxon>Actinomycetota</taxon>
        <taxon>Actinomycetes</taxon>
        <taxon>Micromonosporales</taxon>
        <taxon>Micromonosporaceae</taxon>
        <taxon>Luedemannella</taxon>
    </lineage>
</organism>
<keyword evidence="4" id="KW-1185">Reference proteome</keyword>
<comment type="caution">
    <text evidence="3">The sequence shown here is derived from an EMBL/GenBank/DDBJ whole genome shotgun (WGS) entry which is preliminary data.</text>
</comment>
<feature type="transmembrane region" description="Helical" evidence="2">
    <location>
        <begin position="71"/>
        <end position="96"/>
    </location>
</feature>
<keyword evidence="2" id="KW-0812">Transmembrane</keyword>
<keyword evidence="2" id="KW-0472">Membrane</keyword>
<gene>
    <name evidence="3" type="ORF">GCM10009682_53160</name>
</gene>
<evidence type="ECO:0000256" key="1">
    <source>
        <dbReference type="SAM" id="MobiDB-lite"/>
    </source>
</evidence>
<dbReference type="Proteomes" id="UP001500218">
    <property type="component" value="Unassembled WGS sequence"/>
</dbReference>
<name>A0ABN2MIN1_9ACTN</name>
<feature type="compositionally biased region" description="Pro residues" evidence="1">
    <location>
        <begin position="37"/>
        <end position="46"/>
    </location>
</feature>
<protein>
    <submittedName>
        <fullName evidence="3">Uncharacterized protein</fullName>
    </submittedName>
</protein>